<reference evidence="2" key="1">
    <citation type="journal article" date="2020" name="Microb. Genom.">
        <title>Genetic diversity of clinical and environmental Mucorales isolates obtained from an investigation of mucormycosis cases among solid organ transplant recipients.</title>
        <authorList>
            <person name="Nguyen M.H."/>
            <person name="Kaul D."/>
            <person name="Muto C."/>
            <person name="Cheng S.J."/>
            <person name="Richter R.A."/>
            <person name="Bruno V.M."/>
            <person name="Liu G."/>
            <person name="Beyhan S."/>
            <person name="Sundermann A.J."/>
            <person name="Mounaud S."/>
            <person name="Pasculle A.W."/>
            <person name="Nierman W.C."/>
            <person name="Driscoll E."/>
            <person name="Cumbie R."/>
            <person name="Clancy C.J."/>
            <person name="Dupont C.L."/>
        </authorList>
    </citation>
    <scope>NUCLEOTIDE SEQUENCE</scope>
    <source>
        <strain evidence="2">GL11</strain>
    </source>
</reference>
<keyword evidence="1" id="KW-1133">Transmembrane helix</keyword>
<feature type="transmembrane region" description="Helical" evidence="1">
    <location>
        <begin position="7"/>
        <end position="24"/>
    </location>
</feature>
<evidence type="ECO:0000256" key="1">
    <source>
        <dbReference type="SAM" id="Phobius"/>
    </source>
</evidence>
<name>A0A9P7BXN7_RHIOR</name>
<dbReference type="AlphaFoldDB" id="A0A9P7BXN7"/>
<keyword evidence="1" id="KW-0472">Membrane</keyword>
<comment type="caution">
    <text evidence="2">The sequence shown here is derived from an EMBL/GenBank/DDBJ whole genome shotgun (WGS) entry which is preliminary data.</text>
</comment>
<keyword evidence="1" id="KW-0812">Transmembrane</keyword>
<sequence length="109" mass="12996">MFFWLDSFVSILWTIWAGIAWYMYTDHSLPELENDPIKKDEHDRAFRMEKYVSIAVLVALNLVHLYFAFVITRFYKAMIHRSNYTKVATENIDLEDRSTEIQAQKQALD</sequence>
<dbReference type="EMBL" id="JAANQT010000032">
    <property type="protein sequence ID" value="KAG1315621.1"/>
    <property type="molecule type" value="Genomic_DNA"/>
</dbReference>
<proteinExistence type="predicted"/>
<accession>A0A9P7BXN7</accession>
<evidence type="ECO:0000313" key="3">
    <source>
        <dbReference type="Proteomes" id="UP000716291"/>
    </source>
</evidence>
<dbReference type="Proteomes" id="UP000716291">
    <property type="component" value="Unassembled WGS sequence"/>
</dbReference>
<evidence type="ECO:0000313" key="2">
    <source>
        <dbReference type="EMBL" id="KAG1315621.1"/>
    </source>
</evidence>
<protein>
    <submittedName>
        <fullName evidence="2">Uncharacterized protein</fullName>
    </submittedName>
</protein>
<organism evidence="2 3">
    <name type="scientific">Rhizopus oryzae</name>
    <name type="common">Mucormycosis agent</name>
    <name type="synonym">Rhizopus arrhizus var. delemar</name>
    <dbReference type="NCBI Taxonomy" id="64495"/>
    <lineage>
        <taxon>Eukaryota</taxon>
        <taxon>Fungi</taxon>
        <taxon>Fungi incertae sedis</taxon>
        <taxon>Mucoromycota</taxon>
        <taxon>Mucoromycotina</taxon>
        <taxon>Mucoromycetes</taxon>
        <taxon>Mucorales</taxon>
        <taxon>Mucorineae</taxon>
        <taxon>Rhizopodaceae</taxon>
        <taxon>Rhizopus</taxon>
    </lineage>
</organism>
<keyword evidence="3" id="KW-1185">Reference proteome</keyword>
<gene>
    <name evidence="2" type="ORF">G6F64_000531</name>
</gene>
<dbReference type="OrthoDB" id="3338076at2759"/>
<feature type="transmembrane region" description="Helical" evidence="1">
    <location>
        <begin position="51"/>
        <end position="71"/>
    </location>
</feature>